<dbReference type="SUPFAM" id="SSF52540">
    <property type="entry name" value="P-loop containing nucleoside triphosphate hydrolases"/>
    <property type="match status" value="2"/>
</dbReference>
<dbReference type="GO" id="GO:0008094">
    <property type="term" value="F:ATP-dependent activity, acting on DNA"/>
    <property type="evidence" value="ECO:0007669"/>
    <property type="project" value="TreeGrafter"/>
</dbReference>
<dbReference type="InterPro" id="IPR014001">
    <property type="entry name" value="Helicase_ATP-bd"/>
</dbReference>
<dbReference type="PROSITE" id="PS51192">
    <property type="entry name" value="HELICASE_ATP_BIND_1"/>
    <property type="match status" value="1"/>
</dbReference>
<dbReference type="GO" id="GO:0016787">
    <property type="term" value="F:hydrolase activity"/>
    <property type="evidence" value="ECO:0007669"/>
    <property type="project" value="UniProtKB-KW"/>
</dbReference>
<dbReference type="CDD" id="cd18008">
    <property type="entry name" value="DEXDc_SHPRH-like"/>
    <property type="match status" value="1"/>
</dbReference>
<dbReference type="GO" id="GO:0005524">
    <property type="term" value="F:ATP binding"/>
    <property type="evidence" value="ECO:0007669"/>
    <property type="project" value="UniProtKB-KW"/>
</dbReference>
<keyword evidence="2" id="KW-0378">Hydrolase</keyword>
<dbReference type="InterPro" id="IPR038718">
    <property type="entry name" value="SNF2-like_sf"/>
</dbReference>
<feature type="domain" description="Helicase C-terminal" evidence="5">
    <location>
        <begin position="486"/>
        <end position="643"/>
    </location>
</feature>
<dbReference type="CDD" id="cd18793">
    <property type="entry name" value="SF2_C_SNF"/>
    <property type="match status" value="1"/>
</dbReference>
<proteinExistence type="predicted"/>
<dbReference type="EMBL" id="PJQL01000153">
    <property type="protein sequence ID" value="RCH99010.1"/>
    <property type="molecule type" value="Genomic_DNA"/>
</dbReference>
<dbReference type="SMART" id="SM00490">
    <property type="entry name" value="HELICc"/>
    <property type="match status" value="1"/>
</dbReference>
<dbReference type="PANTHER" id="PTHR45626">
    <property type="entry name" value="TRANSCRIPTION TERMINATION FACTOR 2-RELATED"/>
    <property type="match status" value="1"/>
</dbReference>
<dbReference type="AlphaFoldDB" id="A0A367KA38"/>
<evidence type="ECO:0000256" key="3">
    <source>
        <dbReference type="ARBA" id="ARBA00022840"/>
    </source>
</evidence>
<dbReference type="Pfam" id="PF00271">
    <property type="entry name" value="Helicase_C"/>
    <property type="match status" value="1"/>
</dbReference>
<dbReference type="InterPro" id="IPR049730">
    <property type="entry name" value="SNF2/RAD54-like_C"/>
</dbReference>
<name>A0A367KA38_RHIAZ</name>
<dbReference type="InterPro" id="IPR050628">
    <property type="entry name" value="SNF2_RAD54_helicase_TF"/>
</dbReference>
<gene>
    <name evidence="6" type="ORF">CU097_007190</name>
</gene>
<evidence type="ECO:0000259" key="4">
    <source>
        <dbReference type="PROSITE" id="PS51192"/>
    </source>
</evidence>
<keyword evidence="3" id="KW-0067">ATP-binding</keyword>
<sequence length="666" mass="78067">MKDLAVILPEQRFQNCELCEQGQFLSIYRLSVRSSIESRPVLIHAHYSESLQTLLARLCDEYPAIWQQNTVYYFYMDMGGVYHHVEDAAWLRDKDQLIVTTIEDAELFPKLNLMAVHASLRPHVKLRPHQKEGVERMIFMEKVYRGGILADDMGLGKTLQTLTLILRQQPRLNVHAPTLIVVPSIAVGEQWADEIRSKTEFGSIPYFIYQEDNSYLLDQPVFRVVIVTYDRVRMEFKKYINGDNNCPLYKVDWYRIVLDESHKVRTLRTMLSDAVLQLRGKYKWCLSGTPIQNNITELYPIFAFLQVDINQKLKTNKSYMAELLKLHMIRRNISILHTESVLLPKQEIRITLEFTESERALYDYLEKLLYDQIVKNRKQGEMYTTFATTAILYLRLKQVCGHHMILLDKFPDLIPMAQAGAENEILDVFREDEEELIRERVYSEGLTEYEHVVGLMQSYYEQFGDLENQVNVTQLQKLKFIRHSTKVSWLINFLQNIMENNPTDKVVVVSQFVDLLNKVAEALSYSRIPHQLYHGGLSSYRRKQGLQMFNYDPKMRVMVMSLKAGGIGLNLQRANHMVVMDRWWNPATMDQAVARIHRMTQSKQTYIYTIVMKNTIEETILDDILTRKNKLFQMVVETDQDEAEEEIRPAEPQADIDEELEPFIYI</sequence>
<dbReference type="SMART" id="SM00487">
    <property type="entry name" value="DEXDc"/>
    <property type="match status" value="1"/>
</dbReference>
<dbReference type="PROSITE" id="PS51194">
    <property type="entry name" value="HELICASE_CTER"/>
    <property type="match status" value="1"/>
</dbReference>
<comment type="caution">
    <text evidence="6">The sequence shown here is derived from an EMBL/GenBank/DDBJ whole genome shotgun (WGS) entry which is preliminary data.</text>
</comment>
<keyword evidence="7" id="KW-1185">Reference proteome</keyword>
<dbReference type="InterPro" id="IPR000330">
    <property type="entry name" value="SNF2_N"/>
</dbReference>
<keyword evidence="1" id="KW-0547">Nucleotide-binding</keyword>
<dbReference type="Gene3D" id="3.40.50.10810">
    <property type="entry name" value="Tandem AAA-ATPase domain"/>
    <property type="match status" value="1"/>
</dbReference>
<dbReference type="Proteomes" id="UP000252139">
    <property type="component" value="Unassembled WGS sequence"/>
</dbReference>
<accession>A0A367KA38</accession>
<dbReference type="InterPro" id="IPR001650">
    <property type="entry name" value="Helicase_C-like"/>
</dbReference>
<dbReference type="STRING" id="86630.A0A367KA38"/>
<evidence type="ECO:0000256" key="2">
    <source>
        <dbReference type="ARBA" id="ARBA00022801"/>
    </source>
</evidence>
<protein>
    <submittedName>
        <fullName evidence="6">Uncharacterized protein</fullName>
    </submittedName>
</protein>
<dbReference type="InterPro" id="IPR027417">
    <property type="entry name" value="P-loop_NTPase"/>
</dbReference>
<dbReference type="Pfam" id="PF00176">
    <property type="entry name" value="SNF2-rel_dom"/>
    <property type="match status" value="1"/>
</dbReference>
<reference evidence="6 7" key="1">
    <citation type="journal article" date="2018" name="G3 (Bethesda)">
        <title>Phylogenetic and Phylogenomic Definition of Rhizopus Species.</title>
        <authorList>
            <person name="Gryganskyi A.P."/>
            <person name="Golan J."/>
            <person name="Dolatabadi S."/>
            <person name="Mondo S."/>
            <person name="Robb S."/>
            <person name="Idnurm A."/>
            <person name="Muszewska A."/>
            <person name="Steczkiewicz K."/>
            <person name="Masonjones S."/>
            <person name="Liao H.L."/>
            <person name="Gajdeczka M.T."/>
            <person name="Anike F."/>
            <person name="Vuek A."/>
            <person name="Anishchenko I.M."/>
            <person name="Voigt K."/>
            <person name="de Hoog G.S."/>
            <person name="Smith M.E."/>
            <person name="Heitman J."/>
            <person name="Vilgalys R."/>
            <person name="Stajich J.E."/>
        </authorList>
    </citation>
    <scope>NUCLEOTIDE SEQUENCE [LARGE SCALE GENOMIC DNA]</scope>
    <source>
        <strain evidence="6 7">CBS 357.93</strain>
    </source>
</reference>
<evidence type="ECO:0000313" key="6">
    <source>
        <dbReference type="EMBL" id="RCH99010.1"/>
    </source>
</evidence>
<organism evidence="6 7">
    <name type="scientific">Rhizopus azygosporus</name>
    <name type="common">Rhizopus microsporus var. azygosporus</name>
    <dbReference type="NCBI Taxonomy" id="86630"/>
    <lineage>
        <taxon>Eukaryota</taxon>
        <taxon>Fungi</taxon>
        <taxon>Fungi incertae sedis</taxon>
        <taxon>Mucoromycota</taxon>
        <taxon>Mucoromycotina</taxon>
        <taxon>Mucoromycetes</taxon>
        <taxon>Mucorales</taxon>
        <taxon>Mucorineae</taxon>
        <taxon>Rhizopodaceae</taxon>
        <taxon>Rhizopus</taxon>
    </lineage>
</organism>
<feature type="domain" description="Helicase ATP-binding" evidence="4">
    <location>
        <begin position="138"/>
        <end position="308"/>
    </location>
</feature>
<dbReference type="GO" id="GO:0006281">
    <property type="term" value="P:DNA repair"/>
    <property type="evidence" value="ECO:0007669"/>
    <property type="project" value="TreeGrafter"/>
</dbReference>
<evidence type="ECO:0000259" key="5">
    <source>
        <dbReference type="PROSITE" id="PS51194"/>
    </source>
</evidence>
<dbReference type="GO" id="GO:0005634">
    <property type="term" value="C:nucleus"/>
    <property type="evidence" value="ECO:0007669"/>
    <property type="project" value="TreeGrafter"/>
</dbReference>
<evidence type="ECO:0000313" key="7">
    <source>
        <dbReference type="Proteomes" id="UP000252139"/>
    </source>
</evidence>
<dbReference type="Gene3D" id="3.40.50.300">
    <property type="entry name" value="P-loop containing nucleotide triphosphate hydrolases"/>
    <property type="match status" value="1"/>
</dbReference>
<dbReference type="OrthoDB" id="448448at2759"/>
<evidence type="ECO:0000256" key="1">
    <source>
        <dbReference type="ARBA" id="ARBA00022741"/>
    </source>
</evidence>